<protein>
    <submittedName>
        <fullName evidence="4">Uncharacterized protein</fullName>
    </submittedName>
</protein>
<evidence type="ECO:0000256" key="1">
    <source>
        <dbReference type="SAM" id="Coils"/>
    </source>
</evidence>
<keyword evidence="3" id="KW-0472">Membrane</keyword>
<gene>
    <name evidence="4" type="ORF">MSCUN_00860</name>
</gene>
<keyword evidence="3" id="KW-1133">Transmembrane helix</keyword>
<feature type="transmembrane region" description="Helical" evidence="3">
    <location>
        <begin position="85"/>
        <end position="103"/>
    </location>
</feature>
<proteinExistence type="predicted"/>
<evidence type="ECO:0000256" key="3">
    <source>
        <dbReference type="SAM" id="Phobius"/>
    </source>
</evidence>
<feature type="coiled-coil region" evidence="1">
    <location>
        <begin position="35"/>
        <end position="80"/>
    </location>
</feature>
<evidence type="ECO:0000256" key="2">
    <source>
        <dbReference type="SAM" id="MobiDB-lite"/>
    </source>
</evidence>
<evidence type="ECO:0000313" key="4">
    <source>
        <dbReference type="EMBL" id="PWL09025.1"/>
    </source>
</evidence>
<evidence type="ECO:0000313" key="5">
    <source>
        <dbReference type="Proteomes" id="UP000246004"/>
    </source>
</evidence>
<sequence length="104" mass="12032">MTMSDDKRSFTQKLRDENEIIGNDDKTTNTSTKIKDDLKDTKDHIKSDFQKKEEDIKADIKKEEAKNKQVKTDIENQKIDESTSYVIIAAIIIIIIIIILLCFL</sequence>
<dbReference type="AlphaFoldDB" id="A0A2V2BTJ5"/>
<dbReference type="EMBL" id="LWMS01000002">
    <property type="protein sequence ID" value="PWL09025.1"/>
    <property type="molecule type" value="Genomic_DNA"/>
</dbReference>
<organism evidence="4 5">
    <name type="scientific">Methanosphaera cuniculi</name>
    <dbReference type="NCBI Taxonomy" id="1077256"/>
    <lineage>
        <taxon>Archaea</taxon>
        <taxon>Methanobacteriati</taxon>
        <taxon>Methanobacteriota</taxon>
        <taxon>Methanomada group</taxon>
        <taxon>Methanobacteria</taxon>
        <taxon>Methanobacteriales</taxon>
        <taxon>Methanobacteriaceae</taxon>
        <taxon>Methanosphaera</taxon>
    </lineage>
</organism>
<name>A0A2V2BTJ5_9EURY</name>
<accession>A0A2V2BTJ5</accession>
<feature type="region of interest" description="Disordered" evidence="2">
    <location>
        <begin position="1"/>
        <end position="33"/>
    </location>
</feature>
<keyword evidence="1" id="KW-0175">Coiled coil</keyword>
<comment type="caution">
    <text evidence="4">The sequence shown here is derived from an EMBL/GenBank/DDBJ whole genome shotgun (WGS) entry which is preliminary data.</text>
</comment>
<dbReference type="Proteomes" id="UP000246004">
    <property type="component" value="Unassembled WGS sequence"/>
</dbReference>
<reference evidence="4 5" key="1">
    <citation type="submission" date="2016-04" db="EMBL/GenBank/DDBJ databases">
        <title>Genome sequence of Methanosphaera cuniculi DSM 4103.</title>
        <authorList>
            <person name="Poehlein A."/>
            <person name="Seedorf H."/>
            <person name="Daniel R."/>
        </authorList>
    </citation>
    <scope>NUCLEOTIDE SEQUENCE [LARGE SCALE GENOMIC DNA]</scope>
    <source>
        <strain evidence="4 5">DSM 4103</strain>
    </source>
</reference>
<keyword evidence="3" id="KW-0812">Transmembrane</keyword>